<dbReference type="Proteomes" id="UP000199337">
    <property type="component" value="Unassembled WGS sequence"/>
</dbReference>
<dbReference type="RefSeq" id="WP_165613668.1">
    <property type="nucleotide sequence ID" value="NZ_FOOX01000022.1"/>
</dbReference>
<dbReference type="SUPFAM" id="SSF50475">
    <property type="entry name" value="FMN-binding split barrel"/>
    <property type="match status" value="1"/>
</dbReference>
<dbReference type="PANTHER" id="PTHR30108">
    <property type="entry name" value="3-OCTAPRENYL-4-HYDROXYBENZOATE CARBOXY-LYASE-RELATED"/>
    <property type="match status" value="1"/>
</dbReference>
<dbReference type="InterPro" id="IPR049383">
    <property type="entry name" value="UbiD-like_N"/>
</dbReference>
<organism evidence="5 6">
    <name type="scientific">Desulfotruncus arcticus DSM 17038</name>
    <dbReference type="NCBI Taxonomy" id="1121424"/>
    <lineage>
        <taxon>Bacteria</taxon>
        <taxon>Bacillati</taxon>
        <taxon>Bacillota</taxon>
        <taxon>Clostridia</taxon>
        <taxon>Eubacteriales</taxon>
        <taxon>Desulfallaceae</taxon>
        <taxon>Desulfotruncus</taxon>
    </lineage>
</organism>
<dbReference type="SUPFAM" id="SSF143968">
    <property type="entry name" value="UbiD C-terminal domain-like"/>
    <property type="match status" value="1"/>
</dbReference>
<dbReference type="Pfam" id="PF20696">
    <property type="entry name" value="UbiD_C"/>
    <property type="match status" value="1"/>
</dbReference>
<dbReference type="NCBIfam" id="TIGR00148">
    <property type="entry name" value="UbiD family decarboxylase"/>
    <property type="match status" value="1"/>
</dbReference>
<dbReference type="EMBL" id="FOOX01000022">
    <property type="protein sequence ID" value="SFH27063.1"/>
    <property type="molecule type" value="Genomic_DNA"/>
</dbReference>
<evidence type="ECO:0000256" key="1">
    <source>
        <dbReference type="ARBA" id="ARBA00010021"/>
    </source>
</evidence>
<dbReference type="InterPro" id="IPR048304">
    <property type="entry name" value="UbiD_Rift_dom"/>
</dbReference>
<evidence type="ECO:0000313" key="5">
    <source>
        <dbReference type="EMBL" id="SFH27063.1"/>
    </source>
</evidence>
<dbReference type="Gene3D" id="3.40.1670.10">
    <property type="entry name" value="UbiD C-terminal domain-like"/>
    <property type="match status" value="1"/>
</dbReference>
<evidence type="ECO:0000259" key="3">
    <source>
        <dbReference type="Pfam" id="PF20695"/>
    </source>
</evidence>
<evidence type="ECO:0000259" key="2">
    <source>
        <dbReference type="Pfam" id="PF01977"/>
    </source>
</evidence>
<dbReference type="InterPro" id="IPR002830">
    <property type="entry name" value="UbiD"/>
</dbReference>
<feature type="domain" description="3-octaprenyl-4-hydroxybenzoate carboxy-lyase-like Rift-related" evidence="2">
    <location>
        <begin position="111"/>
        <end position="307"/>
    </location>
</feature>
<dbReference type="GO" id="GO:0016831">
    <property type="term" value="F:carboxy-lyase activity"/>
    <property type="evidence" value="ECO:0007669"/>
    <property type="project" value="InterPro"/>
</dbReference>
<accession>A0A1I2YN74</accession>
<gene>
    <name evidence="5" type="ORF">SAMN05660649_04507</name>
</gene>
<evidence type="ECO:0000313" key="6">
    <source>
        <dbReference type="Proteomes" id="UP000199337"/>
    </source>
</evidence>
<dbReference type="STRING" id="341036.SAMN05660649_04507"/>
<dbReference type="Pfam" id="PF01977">
    <property type="entry name" value="UbiD"/>
    <property type="match status" value="1"/>
</dbReference>
<keyword evidence="6" id="KW-1185">Reference proteome</keyword>
<dbReference type="InterPro" id="IPR049381">
    <property type="entry name" value="UbiD-like_C"/>
</dbReference>
<comment type="similarity">
    <text evidence="1">Belongs to the UbiD family.</text>
</comment>
<protein>
    <submittedName>
        <fullName evidence="5">2,5-furandicarboxylate decarboxylase 1</fullName>
    </submittedName>
</protein>
<proteinExistence type="inferred from homology"/>
<feature type="domain" description="3-octaprenyl-4-hydroxybenzoate carboxy-lyase-like C-terminal" evidence="4">
    <location>
        <begin position="314"/>
        <end position="432"/>
    </location>
</feature>
<evidence type="ECO:0000259" key="4">
    <source>
        <dbReference type="Pfam" id="PF20696"/>
    </source>
</evidence>
<dbReference type="PANTHER" id="PTHR30108:SF21">
    <property type="entry name" value="4-HYDROXYBENZOATE DECARBOXYLASE"/>
    <property type="match status" value="1"/>
</dbReference>
<reference evidence="6" key="1">
    <citation type="submission" date="2016-10" db="EMBL/GenBank/DDBJ databases">
        <authorList>
            <person name="Varghese N."/>
            <person name="Submissions S."/>
        </authorList>
    </citation>
    <scope>NUCLEOTIDE SEQUENCE [LARGE SCALE GENOMIC DNA]</scope>
    <source>
        <strain evidence="6">DSM 17038</strain>
    </source>
</reference>
<name>A0A1I2YN74_9FIRM</name>
<dbReference type="Pfam" id="PF20695">
    <property type="entry name" value="UbiD_N"/>
    <property type="match status" value="1"/>
</dbReference>
<dbReference type="GO" id="GO:0005737">
    <property type="term" value="C:cytoplasm"/>
    <property type="evidence" value="ECO:0007669"/>
    <property type="project" value="TreeGrafter"/>
</dbReference>
<feature type="domain" description="3-octaprenyl-4-hydroxybenzoate carboxy-lyase-like N-terminal" evidence="3">
    <location>
        <begin position="19"/>
        <end position="87"/>
    </location>
</feature>
<sequence>MMSMAIPVKQASFDLNMAIEYLTQNNGLVKVGSEVDIYQELAGVAKCFEGRQTVLFERVKGQDYPVFTGLYWNRELLAGLFGCDGRRLPFLLRDAVQAWQQSPIHPVVVDRGPANKVVEPVVDLTGLPVPVHALQDGGAYFTCSVVIAKDPDTGVRNASVNRIMVTGKNRLAMLMDVGRHLRHYYERAEKAGKPLEITISNGVDPTVYMAAVVPAASAPIDKDELGIASHLLGRPLELLRSQIVAVEGVANAQFVIEGEILPGVREPEGPFAEVTGYYAERAPRWVVNVKAVTRRKKPVFHTLMPGKEVFNSVGIMGEANIFDMVSRQVPGVQGVHLTTGGCGFYHAVVQIAKQREGMQRNAILATFAAFPSLKQVTVVDEDVNIYDPDEVEWAMATRFRADKDILVIPDAFGHELNPCTRDGLTAKAGFDATTPYPRPDGFTRVSVKPVNIKDYHIE</sequence>
<dbReference type="AlphaFoldDB" id="A0A1I2YN74"/>